<dbReference type="InterPro" id="IPR011701">
    <property type="entry name" value="MFS"/>
</dbReference>
<gene>
    <name evidence="7" type="ORF">FPFC_050210</name>
</gene>
<keyword evidence="8" id="KW-1185">Reference proteome</keyword>
<dbReference type="OrthoDB" id="2293709at2"/>
<name>A0A3F3GWV1_9LACO</name>
<evidence type="ECO:0000313" key="7">
    <source>
        <dbReference type="EMBL" id="GAP03204.1"/>
    </source>
</evidence>
<comment type="subcellular location">
    <subcellularLocation>
        <location evidence="1">Cell membrane</location>
        <topology evidence="1">Multi-pass membrane protein</topology>
    </subcellularLocation>
</comment>
<feature type="transmembrane region" description="Helical" evidence="6">
    <location>
        <begin position="248"/>
        <end position="273"/>
    </location>
</feature>
<reference evidence="7 8" key="1">
    <citation type="journal article" date="2015" name="BMC Genomics">
        <title>Comparative genomics of Fructobacillus spp. and Leuconostoc spp. reveals niche-specific evolution of Fructobacillus spp.</title>
        <authorList>
            <person name="Endo A."/>
            <person name="Tanizawa Y."/>
            <person name="Tanaka N."/>
            <person name="Maeno S."/>
            <person name="Kumar H."/>
            <person name="Shiwa Y."/>
            <person name="Okada S."/>
            <person name="Yoshikawa H."/>
            <person name="Dicks L."/>
            <person name="Nakagawa J."/>
            <person name="Arita M."/>
        </authorList>
    </citation>
    <scope>NUCLEOTIDE SEQUENCE [LARGE SCALE GENOMIC DNA]</scope>
    <source>
        <strain evidence="7 8">DSM 15468</strain>
    </source>
</reference>
<protein>
    <submittedName>
        <fullName evidence="7">Integral membrane protein</fullName>
    </submittedName>
</protein>
<evidence type="ECO:0000313" key="8">
    <source>
        <dbReference type="Proteomes" id="UP000061227"/>
    </source>
</evidence>
<dbReference type="GO" id="GO:0005886">
    <property type="term" value="C:plasma membrane"/>
    <property type="evidence" value="ECO:0007669"/>
    <property type="project" value="UniProtKB-SubCell"/>
</dbReference>
<dbReference type="GO" id="GO:0022857">
    <property type="term" value="F:transmembrane transporter activity"/>
    <property type="evidence" value="ECO:0007669"/>
    <property type="project" value="InterPro"/>
</dbReference>
<keyword evidence="2" id="KW-1003">Cell membrane</keyword>
<keyword evidence="3 6" id="KW-0812">Transmembrane</keyword>
<dbReference type="InterPro" id="IPR036259">
    <property type="entry name" value="MFS_trans_sf"/>
</dbReference>
<feature type="transmembrane region" description="Helical" evidence="6">
    <location>
        <begin position="41"/>
        <end position="61"/>
    </location>
</feature>
<dbReference type="Proteomes" id="UP000061227">
    <property type="component" value="Unassembled WGS sequence"/>
</dbReference>
<feature type="transmembrane region" description="Helical" evidence="6">
    <location>
        <begin position="293"/>
        <end position="317"/>
    </location>
</feature>
<proteinExistence type="predicted"/>
<feature type="transmembrane region" description="Helical" evidence="6">
    <location>
        <begin position="16"/>
        <end position="35"/>
    </location>
</feature>
<dbReference type="EMBL" id="DF968067">
    <property type="protein sequence ID" value="GAP03204.1"/>
    <property type="molecule type" value="Genomic_DNA"/>
</dbReference>
<accession>A0A3F3GWV1</accession>
<feature type="transmembrane region" description="Helical" evidence="6">
    <location>
        <begin position="169"/>
        <end position="195"/>
    </location>
</feature>
<feature type="transmembrane region" description="Helical" evidence="6">
    <location>
        <begin position="207"/>
        <end position="227"/>
    </location>
</feature>
<evidence type="ECO:0000256" key="4">
    <source>
        <dbReference type="ARBA" id="ARBA00022989"/>
    </source>
</evidence>
<dbReference type="Gene3D" id="1.20.1250.20">
    <property type="entry name" value="MFS general substrate transporter like domains"/>
    <property type="match status" value="1"/>
</dbReference>
<organism evidence="7 8">
    <name type="scientific">Fructobacillus pseudoficulneus</name>
    <dbReference type="NCBI Taxonomy" id="220714"/>
    <lineage>
        <taxon>Bacteria</taxon>
        <taxon>Bacillati</taxon>
        <taxon>Bacillota</taxon>
        <taxon>Bacilli</taxon>
        <taxon>Lactobacillales</taxon>
        <taxon>Lactobacillaceae</taxon>
        <taxon>Fructobacillus</taxon>
    </lineage>
</organism>
<feature type="transmembrane region" description="Helical" evidence="6">
    <location>
        <begin position="108"/>
        <end position="129"/>
    </location>
</feature>
<dbReference type="PANTHER" id="PTHR23513:SF6">
    <property type="entry name" value="MAJOR FACILITATOR SUPERFAMILY ASSOCIATED DOMAIN-CONTAINING PROTEIN"/>
    <property type="match status" value="1"/>
</dbReference>
<keyword evidence="5 6" id="KW-0472">Membrane</keyword>
<evidence type="ECO:0000256" key="3">
    <source>
        <dbReference type="ARBA" id="ARBA00022692"/>
    </source>
</evidence>
<evidence type="ECO:0000256" key="1">
    <source>
        <dbReference type="ARBA" id="ARBA00004651"/>
    </source>
</evidence>
<keyword evidence="4 6" id="KW-1133">Transmembrane helix</keyword>
<dbReference type="AlphaFoldDB" id="A0A3F3GWV1"/>
<evidence type="ECO:0000256" key="5">
    <source>
        <dbReference type="ARBA" id="ARBA00023136"/>
    </source>
</evidence>
<dbReference type="SUPFAM" id="SSF103473">
    <property type="entry name" value="MFS general substrate transporter"/>
    <property type="match status" value="1"/>
</dbReference>
<evidence type="ECO:0000256" key="2">
    <source>
        <dbReference type="ARBA" id="ARBA00022475"/>
    </source>
</evidence>
<feature type="transmembrane region" description="Helical" evidence="6">
    <location>
        <begin position="329"/>
        <end position="349"/>
    </location>
</feature>
<sequence>MFLGKVASAIDKKGRWIISLTFLQSLFFILLAILFRRNQTFIGFAILMNLISNLTGNVIGLMKLPIIQQKVEEKNRRQALGIYQSIPTFIEPIGQALGVTYISMTHNYVAGSLINAGTFFISACLLFIYRQNFNVNEAEQQSEPTAKSTEKVRIIDGLRLFGKVTHLPTVHVVSATILVNALGSSIDGILTLYVLGHPYVSPFNFGFTILLINLTFVLGNVLGSVLVNDPLKHVDFKGMISLTATCLLLLYLVLFFNLGLFWILFISFSATYLTGKLNPQLSALMMANTDAKTISSVMGILTTVVMVAAPIGSVLFVGGYSIIGKNNTMRVCAVIAAAIILLLQSIPFFQEPES</sequence>
<dbReference type="PANTHER" id="PTHR23513">
    <property type="entry name" value="INTEGRAL MEMBRANE EFFLUX PROTEIN-RELATED"/>
    <property type="match status" value="1"/>
</dbReference>
<feature type="transmembrane region" description="Helical" evidence="6">
    <location>
        <begin position="82"/>
        <end position="102"/>
    </location>
</feature>
<dbReference type="Pfam" id="PF07690">
    <property type="entry name" value="MFS_1"/>
    <property type="match status" value="1"/>
</dbReference>
<evidence type="ECO:0000256" key="6">
    <source>
        <dbReference type="SAM" id="Phobius"/>
    </source>
</evidence>